<feature type="transmembrane region" description="Helical" evidence="1">
    <location>
        <begin position="12"/>
        <end position="33"/>
    </location>
</feature>
<keyword evidence="1" id="KW-1133">Transmembrane helix</keyword>
<name>A0A7W5JV46_9ACTN</name>
<evidence type="ECO:0000256" key="1">
    <source>
        <dbReference type="SAM" id="Phobius"/>
    </source>
</evidence>
<proteinExistence type="predicted"/>
<organism evidence="2 3">
    <name type="scientific">Microlunatus antarcticus</name>
    <dbReference type="NCBI Taxonomy" id="53388"/>
    <lineage>
        <taxon>Bacteria</taxon>
        <taxon>Bacillati</taxon>
        <taxon>Actinomycetota</taxon>
        <taxon>Actinomycetes</taxon>
        <taxon>Propionibacteriales</taxon>
        <taxon>Propionibacteriaceae</taxon>
        <taxon>Microlunatus</taxon>
    </lineage>
</organism>
<keyword evidence="1" id="KW-0472">Membrane</keyword>
<feature type="transmembrane region" description="Helical" evidence="1">
    <location>
        <begin position="39"/>
        <end position="57"/>
    </location>
</feature>
<accession>A0A7W5JV46</accession>
<comment type="caution">
    <text evidence="2">The sequence shown here is derived from an EMBL/GenBank/DDBJ whole genome shotgun (WGS) entry which is preliminary data.</text>
</comment>
<keyword evidence="3" id="KW-1185">Reference proteome</keyword>
<dbReference type="EMBL" id="JACHZG010000001">
    <property type="protein sequence ID" value="MBB3326833.1"/>
    <property type="molecule type" value="Genomic_DNA"/>
</dbReference>
<reference evidence="2 3" key="1">
    <citation type="submission" date="2020-08" db="EMBL/GenBank/DDBJ databases">
        <title>Sequencing the genomes of 1000 actinobacteria strains.</title>
        <authorList>
            <person name="Klenk H.-P."/>
        </authorList>
    </citation>
    <scope>NUCLEOTIDE SEQUENCE [LARGE SCALE GENOMIC DNA]</scope>
    <source>
        <strain evidence="2 3">DSM 11053</strain>
    </source>
</reference>
<dbReference type="RefSeq" id="WP_183337704.1">
    <property type="nucleotide sequence ID" value="NZ_JACHZG010000001.1"/>
</dbReference>
<gene>
    <name evidence="2" type="ORF">FHX39_001777</name>
</gene>
<evidence type="ECO:0000313" key="3">
    <source>
        <dbReference type="Proteomes" id="UP000565572"/>
    </source>
</evidence>
<evidence type="ECO:0008006" key="4">
    <source>
        <dbReference type="Google" id="ProtNLM"/>
    </source>
</evidence>
<protein>
    <recommendedName>
        <fullName evidence="4">PH domain-containing protein</fullName>
    </recommendedName>
</protein>
<dbReference type="AlphaFoldDB" id="A0A7W5JV46"/>
<dbReference type="Proteomes" id="UP000565572">
    <property type="component" value="Unassembled WGS sequence"/>
</dbReference>
<sequence length="148" mass="16210">MTLWEEPRNRWWPTTPVLYAAGGTALTALLAGTTRLNPWSLLAMLFVPYGLAAVVPARARVRLTPEGVEVRGLRTRVLPYGDIASVEVAPEWDGGRAVWIRLRSSVPQAEPEVLAPPPEWWHTPGRSLDEAVEAIRARVEAAPRTGGA</sequence>
<evidence type="ECO:0000313" key="2">
    <source>
        <dbReference type="EMBL" id="MBB3326833.1"/>
    </source>
</evidence>
<keyword evidence="1" id="KW-0812">Transmembrane</keyword>